<proteinExistence type="predicted"/>
<evidence type="ECO:0000313" key="5">
    <source>
        <dbReference type="EMBL" id="MST96567.1"/>
    </source>
</evidence>
<dbReference type="Proteomes" id="UP000435649">
    <property type="component" value="Unassembled WGS sequence"/>
</dbReference>
<dbReference type="PANTHER" id="PTHR42756">
    <property type="entry name" value="TRANSCRIPTIONAL REGULATOR, MARR"/>
    <property type="match status" value="1"/>
</dbReference>
<dbReference type="GO" id="GO:0003700">
    <property type="term" value="F:DNA-binding transcription factor activity"/>
    <property type="evidence" value="ECO:0007669"/>
    <property type="project" value="InterPro"/>
</dbReference>
<dbReference type="SMART" id="SM00347">
    <property type="entry name" value="HTH_MARR"/>
    <property type="match status" value="1"/>
</dbReference>
<dbReference type="EMBL" id="VUNS01000004">
    <property type="protein sequence ID" value="MST96567.1"/>
    <property type="molecule type" value="Genomic_DNA"/>
</dbReference>
<dbReference type="InterPro" id="IPR036390">
    <property type="entry name" value="WH_DNA-bd_sf"/>
</dbReference>
<evidence type="ECO:0000313" key="6">
    <source>
        <dbReference type="Proteomes" id="UP000435649"/>
    </source>
</evidence>
<evidence type="ECO:0000259" key="4">
    <source>
        <dbReference type="PROSITE" id="PS50995"/>
    </source>
</evidence>
<keyword evidence="6" id="KW-1185">Reference proteome</keyword>
<sequence>MRNPEFALIGTINALGKKIRRFCDRNAARLGLTGTQGHVLCFIFIVSQWQDIYQRDIEEEFEIRRSTATGILKLLERDGFIERVSVPADARLKKIVLTPKAKELQPLVIREAMAANQLLRSRLTDEETATYIRLSERICDTIT</sequence>
<dbReference type="Gene3D" id="1.10.10.10">
    <property type="entry name" value="Winged helix-like DNA-binding domain superfamily/Winged helix DNA-binding domain"/>
    <property type="match status" value="1"/>
</dbReference>
<organism evidence="5 6">
    <name type="scientific">Victivallis lenta</name>
    <dbReference type="NCBI Taxonomy" id="2606640"/>
    <lineage>
        <taxon>Bacteria</taxon>
        <taxon>Pseudomonadati</taxon>
        <taxon>Lentisphaerota</taxon>
        <taxon>Lentisphaeria</taxon>
        <taxon>Victivallales</taxon>
        <taxon>Victivallaceae</taxon>
        <taxon>Victivallis</taxon>
    </lineage>
</organism>
<dbReference type="SUPFAM" id="SSF46785">
    <property type="entry name" value="Winged helix' DNA-binding domain"/>
    <property type="match status" value="1"/>
</dbReference>
<dbReference type="PRINTS" id="PR00598">
    <property type="entry name" value="HTHMARR"/>
</dbReference>
<gene>
    <name evidence="5" type="ORF">FYJ85_05845</name>
</gene>
<keyword evidence="2" id="KW-0238">DNA-binding</keyword>
<protein>
    <submittedName>
        <fullName evidence="5">MarR family transcriptional regulator</fullName>
    </submittedName>
</protein>
<evidence type="ECO:0000256" key="1">
    <source>
        <dbReference type="ARBA" id="ARBA00023015"/>
    </source>
</evidence>
<evidence type="ECO:0000256" key="3">
    <source>
        <dbReference type="ARBA" id="ARBA00023163"/>
    </source>
</evidence>
<name>A0A844FZ62_9BACT</name>
<comment type="caution">
    <text evidence="5">The sequence shown here is derived from an EMBL/GenBank/DDBJ whole genome shotgun (WGS) entry which is preliminary data.</text>
</comment>
<keyword evidence="1" id="KW-0805">Transcription regulation</keyword>
<dbReference type="InterPro" id="IPR036388">
    <property type="entry name" value="WH-like_DNA-bd_sf"/>
</dbReference>
<dbReference type="PROSITE" id="PS50995">
    <property type="entry name" value="HTH_MARR_2"/>
    <property type="match status" value="1"/>
</dbReference>
<feature type="domain" description="HTH marR-type" evidence="4">
    <location>
        <begin position="5"/>
        <end position="140"/>
    </location>
</feature>
<accession>A0A844FZ62</accession>
<dbReference type="Pfam" id="PF01047">
    <property type="entry name" value="MarR"/>
    <property type="match status" value="1"/>
</dbReference>
<dbReference type="RefSeq" id="WP_106054495.1">
    <property type="nucleotide sequence ID" value="NZ_VUNS01000004.1"/>
</dbReference>
<keyword evidence="3" id="KW-0804">Transcription</keyword>
<dbReference type="GO" id="GO:0003677">
    <property type="term" value="F:DNA binding"/>
    <property type="evidence" value="ECO:0007669"/>
    <property type="project" value="UniProtKB-KW"/>
</dbReference>
<evidence type="ECO:0000256" key="2">
    <source>
        <dbReference type="ARBA" id="ARBA00023125"/>
    </source>
</evidence>
<reference evidence="5 6" key="1">
    <citation type="submission" date="2019-08" db="EMBL/GenBank/DDBJ databases">
        <title>In-depth cultivation of the pig gut microbiome towards novel bacterial diversity and tailored functional studies.</title>
        <authorList>
            <person name="Wylensek D."/>
            <person name="Hitch T.C.A."/>
            <person name="Clavel T."/>
        </authorList>
    </citation>
    <scope>NUCLEOTIDE SEQUENCE [LARGE SCALE GENOMIC DNA]</scope>
    <source>
        <strain evidence="5 6">BBE-744-WT-12</strain>
    </source>
</reference>
<dbReference type="AlphaFoldDB" id="A0A844FZ62"/>
<dbReference type="InterPro" id="IPR000835">
    <property type="entry name" value="HTH_MarR-typ"/>
</dbReference>
<dbReference type="PANTHER" id="PTHR42756:SF1">
    <property type="entry name" value="TRANSCRIPTIONAL REPRESSOR OF EMRAB OPERON"/>
    <property type="match status" value="1"/>
</dbReference>